<dbReference type="EMBL" id="JBHSWB010000001">
    <property type="protein sequence ID" value="MFC6660683.1"/>
    <property type="molecule type" value="Genomic_DNA"/>
</dbReference>
<dbReference type="Proteomes" id="UP001596317">
    <property type="component" value="Unassembled WGS sequence"/>
</dbReference>
<evidence type="ECO:0000313" key="3">
    <source>
        <dbReference type="Proteomes" id="UP001596317"/>
    </source>
</evidence>
<keyword evidence="3" id="KW-1185">Reference proteome</keyword>
<keyword evidence="1" id="KW-0472">Membrane</keyword>
<proteinExistence type="predicted"/>
<evidence type="ECO:0008006" key="4">
    <source>
        <dbReference type="Google" id="ProtNLM"/>
    </source>
</evidence>
<keyword evidence="1" id="KW-1133">Transmembrane helix</keyword>
<accession>A0ABW1ZJS3</accession>
<dbReference type="RefSeq" id="WP_380055831.1">
    <property type="nucleotide sequence ID" value="NZ_JBHSWB010000001.1"/>
</dbReference>
<reference evidence="3" key="1">
    <citation type="journal article" date="2019" name="Int. J. Syst. Evol. Microbiol.">
        <title>The Global Catalogue of Microorganisms (GCM) 10K type strain sequencing project: providing services to taxonomists for standard genome sequencing and annotation.</title>
        <authorList>
            <consortium name="The Broad Institute Genomics Platform"/>
            <consortium name="The Broad Institute Genome Sequencing Center for Infectious Disease"/>
            <person name="Wu L."/>
            <person name="Ma J."/>
        </authorList>
    </citation>
    <scope>NUCLEOTIDE SEQUENCE [LARGE SCALE GENOMIC DNA]</scope>
    <source>
        <strain evidence="3">CCUG 63830</strain>
    </source>
</reference>
<sequence>MSAAPRLKAAVLGAAPLLFVLLWSTGFLGTKGAARNADPFAFLTVRFVLAALLMAALTAGLRAPGPPGPRLGGPP</sequence>
<name>A0ABW1ZJS3_9DEIO</name>
<evidence type="ECO:0000256" key="1">
    <source>
        <dbReference type="SAM" id="Phobius"/>
    </source>
</evidence>
<organism evidence="2 3">
    <name type="scientific">Deinococcus multiflagellatus</name>
    <dbReference type="NCBI Taxonomy" id="1656887"/>
    <lineage>
        <taxon>Bacteria</taxon>
        <taxon>Thermotogati</taxon>
        <taxon>Deinococcota</taxon>
        <taxon>Deinococci</taxon>
        <taxon>Deinococcales</taxon>
        <taxon>Deinococcaceae</taxon>
        <taxon>Deinococcus</taxon>
    </lineage>
</organism>
<evidence type="ECO:0000313" key="2">
    <source>
        <dbReference type="EMBL" id="MFC6660683.1"/>
    </source>
</evidence>
<keyword evidence="1" id="KW-0812">Transmembrane</keyword>
<gene>
    <name evidence="2" type="ORF">ACFP90_10205</name>
</gene>
<feature type="transmembrane region" description="Helical" evidence="1">
    <location>
        <begin position="39"/>
        <end position="61"/>
    </location>
</feature>
<protein>
    <recommendedName>
        <fullName evidence="4">EamA family transporter</fullName>
    </recommendedName>
</protein>
<comment type="caution">
    <text evidence="2">The sequence shown here is derived from an EMBL/GenBank/DDBJ whole genome shotgun (WGS) entry which is preliminary data.</text>
</comment>